<keyword evidence="1" id="KW-0472">Membrane</keyword>
<reference evidence="2 3" key="1">
    <citation type="submission" date="2021-04" db="EMBL/GenBank/DDBJ databases">
        <authorList>
            <person name="Bliznina A."/>
        </authorList>
    </citation>
    <scope>NUCLEOTIDE SEQUENCE [LARGE SCALE GENOMIC DNA]</scope>
</reference>
<keyword evidence="3" id="KW-1185">Reference proteome</keyword>
<proteinExistence type="predicted"/>
<name>A0ABN7RKZ8_OIKDI</name>
<sequence>MIPEFSKKTYFILSMMVTLMNTGAFILTLVNYFNVKETDTPLAKMGWTWLQTGPVVTYAQTGFWYPIENWPRYPKKWWTKVKPTQICIFAFSSVAVICHYLVALDLPEKPRTTFIIVSVLLSLSGTISWVVASSGQRNECEEKCAPKSKSDVTVIET</sequence>
<keyword evidence="1" id="KW-0812">Transmembrane</keyword>
<feature type="transmembrane region" description="Helical" evidence="1">
    <location>
        <begin position="12"/>
        <end position="33"/>
    </location>
</feature>
<gene>
    <name evidence="2" type="ORF">OKIOD_LOCUS513</name>
</gene>
<protein>
    <submittedName>
        <fullName evidence="2">Oidioi.mRNA.OKI2018_I69.PAR.g8955.t1.cds</fullName>
    </submittedName>
</protein>
<feature type="transmembrane region" description="Helical" evidence="1">
    <location>
        <begin position="114"/>
        <end position="132"/>
    </location>
</feature>
<evidence type="ECO:0000313" key="2">
    <source>
        <dbReference type="EMBL" id="CAG5078309.1"/>
    </source>
</evidence>
<keyword evidence="1" id="KW-1133">Transmembrane helix</keyword>
<dbReference type="Proteomes" id="UP001158576">
    <property type="component" value="Chromosome PAR"/>
</dbReference>
<accession>A0ABN7RKZ8</accession>
<feature type="transmembrane region" description="Helical" evidence="1">
    <location>
        <begin position="86"/>
        <end position="102"/>
    </location>
</feature>
<organism evidence="2 3">
    <name type="scientific">Oikopleura dioica</name>
    <name type="common">Tunicate</name>
    <dbReference type="NCBI Taxonomy" id="34765"/>
    <lineage>
        <taxon>Eukaryota</taxon>
        <taxon>Metazoa</taxon>
        <taxon>Chordata</taxon>
        <taxon>Tunicata</taxon>
        <taxon>Appendicularia</taxon>
        <taxon>Copelata</taxon>
        <taxon>Oikopleuridae</taxon>
        <taxon>Oikopleura</taxon>
    </lineage>
</organism>
<evidence type="ECO:0000256" key="1">
    <source>
        <dbReference type="SAM" id="Phobius"/>
    </source>
</evidence>
<dbReference type="EMBL" id="OU015568">
    <property type="protein sequence ID" value="CAG5078309.1"/>
    <property type="molecule type" value="Genomic_DNA"/>
</dbReference>
<evidence type="ECO:0000313" key="3">
    <source>
        <dbReference type="Proteomes" id="UP001158576"/>
    </source>
</evidence>